<evidence type="ECO:0000313" key="2">
    <source>
        <dbReference type="EMBL" id="OII77104.1"/>
    </source>
</evidence>
<keyword evidence="1" id="KW-0812">Transmembrane</keyword>
<dbReference type="RefSeq" id="XP_067068950.1">
    <property type="nucleotide sequence ID" value="XM_067212316.1"/>
</dbReference>
<accession>A0A1J4MSE2</accession>
<evidence type="ECO:0000313" key="3">
    <source>
        <dbReference type="Proteomes" id="UP000186804"/>
    </source>
</evidence>
<keyword evidence="3" id="KW-1185">Reference proteome</keyword>
<dbReference type="VEuPathDB" id="CryptoDB:cand_020860"/>
<evidence type="ECO:0000256" key="1">
    <source>
        <dbReference type="SAM" id="Phobius"/>
    </source>
</evidence>
<keyword evidence="1" id="KW-1133">Transmembrane helix</keyword>
<feature type="transmembrane region" description="Helical" evidence="1">
    <location>
        <begin position="28"/>
        <end position="52"/>
    </location>
</feature>
<keyword evidence="1" id="KW-0472">Membrane</keyword>
<dbReference type="GeneID" id="92366270"/>
<sequence>MSERYKNFLDKYTNVDIFEKLFGIDQRFILKVLNITCLFLSIVSLIMTIIAYKYEQFLHVKLLAILTILLSVFSACIMVFIPEFERYLRESGGVDVPPGDTSSVVGGNPSCVLSSLDLLTKRKVE</sequence>
<gene>
    <name evidence="2" type="ORF">cand_020860</name>
</gene>
<reference evidence="2 3" key="1">
    <citation type="submission" date="2016-10" db="EMBL/GenBank/DDBJ databases">
        <title>Reductive evolution of mitochondrial metabolism and differential evolution of invasion-related proteins in Cryptosporidium.</title>
        <authorList>
            <person name="Liu S."/>
            <person name="Roellig D.M."/>
            <person name="Guo Y."/>
            <person name="Li N."/>
            <person name="Frace M.A."/>
            <person name="Tang K."/>
            <person name="Zhang L."/>
            <person name="Feng Y."/>
            <person name="Xiao L."/>
        </authorList>
    </citation>
    <scope>NUCLEOTIDE SEQUENCE [LARGE SCALE GENOMIC DNA]</scope>
    <source>
        <strain evidence="2">30847</strain>
    </source>
</reference>
<organism evidence="2 3">
    <name type="scientific">Cryptosporidium andersoni</name>
    <dbReference type="NCBI Taxonomy" id="117008"/>
    <lineage>
        <taxon>Eukaryota</taxon>
        <taxon>Sar</taxon>
        <taxon>Alveolata</taxon>
        <taxon>Apicomplexa</taxon>
        <taxon>Conoidasida</taxon>
        <taxon>Coccidia</taxon>
        <taxon>Eucoccidiorida</taxon>
        <taxon>Eimeriorina</taxon>
        <taxon>Cryptosporidiidae</taxon>
        <taxon>Cryptosporidium</taxon>
    </lineage>
</organism>
<name>A0A1J4MSE2_9CRYT</name>
<feature type="transmembrane region" description="Helical" evidence="1">
    <location>
        <begin position="58"/>
        <end position="81"/>
    </location>
</feature>
<dbReference type="EMBL" id="LRBS01000045">
    <property type="protein sequence ID" value="OII77104.1"/>
    <property type="molecule type" value="Genomic_DNA"/>
</dbReference>
<dbReference type="Proteomes" id="UP000186804">
    <property type="component" value="Unassembled WGS sequence"/>
</dbReference>
<protein>
    <submittedName>
        <fullName evidence="2">Uncharacterized protein</fullName>
    </submittedName>
</protein>
<proteinExistence type="predicted"/>
<dbReference type="OrthoDB" id="343222at2759"/>
<dbReference type="AlphaFoldDB" id="A0A1J4MSE2"/>
<comment type="caution">
    <text evidence="2">The sequence shown here is derived from an EMBL/GenBank/DDBJ whole genome shotgun (WGS) entry which is preliminary data.</text>
</comment>